<proteinExistence type="predicted"/>
<dbReference type="KEGG" id="kng:KNAG_0C06440"/>
<dbReference type="eggNOG" id="ENOG502S0A4">
    <property type="taxonomic scope" value="Eukaryota"/>
</dbReference>
<dbReference type="EMBL" id="HE978316">
    <property type="protein sequence ID" value="CCK69737.1"/>
    <property type="molecule type" value="Genomic_DNA"/>
</dbReference>
<evidence type="ECO:0000313" key="2">
    <source>
        <dbReference type="EMBL" id="CCK69737.1"/>
    </source>
</evidence>
<dbReference type="OrthoDB" id="6021263at2759"/>
<feature type="compositionally biased region" description="Basic residues" evidence="1">
    <location>
        <begin position="177"/>
        <end position="192"/>
    </location>
</feature>
<protein>
    <submittedName>
        <fullName evidence="2">Uncharacterized protein</fullName>
    </submittedName>
</protein>
<dbReference type="AlphaFoldDB" id="J7RXD3"/>
<dbReference type="PANTHER" id="PTHR28266">
    <property type="entry name" value="54S RIBOSOMAL PROTEIN L20, MITOCHONDRIAL"/>
    <property type="match status" value="1"/>
</dbReference>
<feature type="compositionally biased region" description="Polar residues" evidence="1">
    <location>
        <begin position="57"/>
        <end position="67"/>
    </location>
</feature>
<evidence type="ECO:0000256" key="1">
    <source>
        <dbReference type="SAM" id="MobiDB-lite"/>
    </source>
</evidence>
<feature type="region of interest" description="Disordered" evidence="1">
    <location>
        <begin position="1"/>
        <end position="31"/>
    </location>
</feature>
<feature type="region of interest" description="Disordered" evidence="1">
    <location>
        <begin position="47"/>
        <end position="92"/>
    </location>
</feature>
<dbReference type="InterPro" id="IPR024388">
    <property type="entry name" value="Ribosomal_mL58"/>
</dbReference>
<dbReference type="Proteomes" id="UP000006310">
    <property type="component" value="Chromosome 3"/>
</dbReference>
<name>J7RXD3_HUIN7</name>
<gene>
    <name evidence="2" type="primary">KNAG0C06440</name>
    <name evidence="2" type="ordered locus">KNAG_0C06440</name>
</gene>
<dbReference type="PANTHER" id="PTHR28266:SF1">
    <property type="entry name" value="LARGE RIBOSOMAL SUBUNIT PROTEIN ML58"/>
    <property type="match status" value="1"/>
</dbReference>
<feature type="compositionally biased region" description="Basic and acidic residues" evidence="1">
    <location>
        <begin position="7"/>
        <end position="19"/>
    </location>
</feature>
<dbReference type="GO" id="GO:0005762">
    <property type="term" value="C:mitochondrial large ribosomal subunit"/>
    <property type="evidence" value="ECO:0007669"/>
    <property type="project" value="EnsemblFungi"/>
</dbReference>
<dbReference type="OMA" id="PEKYTRK"/>
<organism evidence="2 3">
    <name type="scientific">Huiozyma naganishii (strain ATCC MYA-139 / BCRC 22969 / CBS 8797 / KCTC 17520 / NBRC 10181 / NCYC 3082 / Yp74L-3)</name>
    <name type="common">Yeast</name>
    <name type="synonym">Kazachstania naganishii</name>
    <dbReference type="NCBI Taxonomy" id="1071383"/>
    <lineage>
        <taxon>Eukaryota</taxon>
        <taxon>Fungi</taxon>
        <taxon>Dikarya</taxon>
        <taxon>Ascomycota</taxon>
        <taxon>Saccharomycotina</taxon>
        <taxon>Saccharomycetes</taxon>
        <taxon>Saccharomycetales</taxon>
        <taxon>Saccharomycetaceae</taxon>
        <taxon>Huiozyma</taxon>
    </lineage>
</organism>
<sequence length="192" mass="21720">MAGSTGQRRDTDEDADKSPLRSGPCTIYNAQKSAWNPRGYLKYKWSPGVHFDPAPSSPTGSINSETIPRSFIPKSDPRAAQRGPPPSPLHTDVALAPRVLEGKRHEKSYHLTPSDVQRIQELRARDSAKHTRKRLANMFHVSPLFISMVSTAPAAQTLEMRTRLAQIQSNWSEGRTRARRDAHRRKQLWYRA</sequence>
<dbReference type="GeneID" id="34525417"/>
<dbReference type="GO" id="GO:0003735">
    <property type="term" value="F:structural constituent of ribosome"/>
    <property type="evidence" value="ECO:0007669"/>
    <property type="project" value="EnsemblFungi"/>
</dbReference>
<dbReference type="RefSeq" id="XP_022463983.1">
    <property type="nucleotide sequence ID" value="XM_022607381.1"/>
</dbReference>
<dbReference type="Pfam" id="PF12824">
    <property type="entry name" value="MRP-L20"/>
    <property type="match status" value="1"/>
</dbReference>
<reference evidence="2 3" key="1">
    <citation type="journal article" date="2011" name="Proc. Natl. Acad. Sci. U.S.A.">
        <title>Evolutionary erosion of yeast sex chromosomes by mating-type switching accidents.</title>
        <authorList>
            <person name="Gordon J.L."/>
            <person name="Armisen D."/>
            <person name="Proux-Wera E."/>
            <person name="Oheigeartaigh S.S."/>
            <person name="Byrne K.P."/>
            <person name="Wolfe K.H."/>
        </authorList>
    </citation>
    <scope>NUCLEOTIDE SEQUENCE [LARGE SCALE GENOMIC DNA]</scope>
    <source>
        <strain evidence="3">ATCC MYA-139 / BCRC 22969 / CBS 8797 / CCRC 22969 / KCTC 17520 / NBRC 10181 / NCYC 3082</strain>
    </source>
</reference>
<accession>J7RXD3</accession>
<reference evidence="3" key="2">
    <citation type="submission" date="2012-08" db="EMBL/GenBank/DDBJ databases">
        <title>Genome sequence of Kazachstania naganishii.</title>
        <authorList>
            <person name="Gordon J.L."/>
            <person name="Armisen D."/>
            <person name="Proux-Wera E."/>
            <person name="OhEigeartaigh S.S."/>
            <person name="Byrne K.P."/>
            <person name="Wolfe K.H."/>
        </authorList>
    </citation>
    <scope>NUCLEOTIDE SEQUENCE [LARGE SCALE GENOMIC DNA]</scope>
    <source>
        <strain evidence="3">ATCC MYA-139 / BCRC 22969 / CBS 8797 / CCRC 22969 / KCTC 17520 / NBRC 10181 / NCYC 3082</strain>
    </source>
</reference>
<evidence type="ECO:0000313" key="3">
    <source>
        <dbReference type="Proteomes" id="UP000006310"/>
    </source>
</evidence>
<dbReference type="HOGENOM" id="CLU_089054_1_0_1"/>
<keyword evidence="3" id="KW-1185">Reference proteome</keyword>
<dbReference type="STRING" id="1071383.J7RXD3"/>
<feature type="region of interest" description="Disordered" evidence="1">
    <location>
        <begin position="173"/>
        <end position="192"/>
    </location>
</feature>